<comment type="caution">
    <text evidence="5">The sequence shown here is derived from an EMBL/GenBank/DDBJ whole genome shotgun (WGS) entry which is preliminary data.</text>
</comment>
<gene>
    <name evidence="5" type="ORF">A3K87_20470</name>
</gene>
<feature type="domain" description="GGDEF" evidence="4">
    <location>
        <begin position="198"/>
        <end position="323"/>
    </location>
</feature>
<organism evidence="5 6">
    <name type="scientific">Variovorax paradoxus</name>
    <dbReference type="NCBI Taxonomy" id="34073"/>
    <lineage>
        <taxon>Bacteria</taxon>
        <taxon>Pseudomonadati</taxon>
        <taxon>Pseudomonadota</taxon>
        <taxon>Betaproteobacteria</taxon>
        <taxon>Burkholderiales</taxon>
        <taxon>Comamonadaceae</taxon>
        <taxon>Variovorax</taxon>
    </lineage>
</organism>
<dbReference type="Pfam" id="PF00990">
    <property type="entry name" value="GGDEF"/>
    <property type="match status" value="1"/>
</dbReference>
<dbReference type="PANTHER" id="PTHR45138">
    <property type="entry name" value="REGULATORY COMPONENTS OF SENSORY TRANSDUCTION SYSTEM"/>
    <property type="match status" value="1"/>
</dbReference>
<dbReference type="FunFam" id="3.30.70.270:FF:000001">
    <property type="entry name" value="Diguanylate cyclase domain protein"/>
    <property type="match status" value="1"/>
</dbReference>
<name>A0AA91DLG9_VARPD</name>
<proteinExistence type="predicted"/>
<protein>
    <recommendedName>
        <fullName evidence="1">diguanylate cyclase</fullName>
        <ecNumber evidence="1">2.7.7.65</ecNumber>
    </recommendedName>
</protein>
<feature type="transmembrane region" description="Helical" evidence="3">
    <location>
        <begin position="107"/>
        <end position="127"/>
    </location>
</feature>
<dbReference type="EC" id="2.7.7.65" evidence="1"/>
<keyword evidence="3" id="KW-0812">Transmembrane</keyword>
<dbReference type="PANTHER" id="PTHR45138:SF9">
    <property type="entry name" value="DIGUANYLATE CYCLASE DGCM-RELATED"/>
    <property type="match status" value="1"/>
</dbReference>
<keyword evidence="3" id="KW-0472">Membrane</keyword>
<dbReference type="InterPro" id="IPR043128">
    <property type="entry name" value="Rev_trsase/Diguanyl_cyclase"/>
</dbReference>
<evidence type="ECO:0000256" key="1">
    <source>
        <dbReference type="ARBA" id="ARBA00012528"/>
    </source>
</evidence>
<dbReference type="GO" id="GO:0043709">
    <property type="term" value="P:cell adhesion involved in single-species biofilm formation"/>
    <property type="evidence" value="ECO:0007669"/>
    <property type="project" value="TreeGrafter"/>
</dbReference>
<evidence type="ECO:0000256" key="3">
    <source>
        <dbReference type="SAM" id="Phobius"/>
    </source>
</evidence>
<dbReference type="AlphaFoldDB" id="A0AA91DLG9"/>
<dbReference type="InterPro" id="IPR000160">
    <property type="entry name" value="GGDEF_dom"/>
</dbReference>
<dbReference type="InterPro" id="IPR050469">
    <property type="entry name" value="Diguanylate_Cyclase"/>
</dbReference>
<dbReference type="SMART" id="SM00267">
    <property type="entry name" value="GGDEF"/>
    <property type="match status" value="1"/>
</dbReference>
<accession>A0AA91DLG9</accession>
<comment type="catalytic activity">
    <reaction evidence="2">
        <text>2 GTP = 3',3'-c-di-GMP + 2 diphosphate</text>
        <dbReference type="Rhea" id="RHEA:24898"/>
        <dbReference type="ChEBI" id="CHEBI:33019"/>
        <dbReference type="ChEBI" id="CHEBI:37565"/>
        <dbReference type="ChEBI" id="CHEBI:58805"/>
        <dbReference type="EC" id="2.7.7.65"/>
    </reaction>
</comment>
<dbReference type="GO" id="GO:0005886">
    <property type="term" value="C:plasma membrane"/>
    <property type="evidence" value="ECO:0007669"/>
    <property type="project" value="TreeGrafter"/>
</dbReference>
<sequence>MLIKPLSLGMQLGGMVLVAMVWILADESYQYDHRWIILLAALTVTSVFASWKIAFFSFFSITTVWLLCIALTLLAEPSVNRNHWMAVLSIGVSLAVAPVFSRTSEYIVVSIGIWLIFGKGSLINAPFGGDVKWAWLSMSAAIMVGVFLNALFARIHRQSIVLRDKLVDLAFTDALTGIGNRRKFLSDVDEVQKSRDASSACLLMLDIDNFKRINDDFGHPMGDEVLRQVAQAIRRSVADEPCGRLGGEEFGIFLTQGGEERAATVAAQILARIRELDVLDRKITASVGISRMSDEQSFSELMRAADEALYVAKSRGKDCFAVF</sequence>
<feature type="transmembrane region" description="Helical" evidence="3">
    <location>
        <begin position="31"/>
        <end position="49"/>
    </location>
</feature>
<keyword evidence="3" id="KW-1133">Transmembrane helix</keyword>
<dbReference type="EMBL" id="LVHG01000055">
    <property type="protein sequence ID" value="OAK61667.1"/>
    <property type="molecule type" value="Genomic_DNA"/>
</dbReference>
<dbReference type="GO" id="GO:1902201">
    <property type="term" value="P:negative regulation of bacterial-type flagellum-dependent cell motility"/>
    <property type="evidence" value="ECO:0007669"/>
    <property type="project" value="TreeGrafter"/>
</dbReference>
<evidence type="ECO:0000313" key="6">
    <source>
        <dbReference type="Proteomes" id="UP000077852"/>
    </source>
</evidence>
<dbReference type="NCBIfam" id="TIGR00254">
    <property type="entry name" value="GGDEF"/>
    <property type="match status" value="1"/>
</dbReference>
<reference evidence="5 6" key="1">
    <citation type="submission" date="2016-03" db="EMBL/GenBank/DDBJ databases">
        <title>Genome sequence of Variovorax paradoxus KB5.</title>
        <authorList>
            <person name="Jeong H."/>
            <person name="Hong C.E."/>
            <person name="Jo S.H."/>
            <person name="Park J.M."/>
        </authorList>
    </citation>
    <scope>NUCLEOTIDE SEQUENCE [LARGE SCALE GENOMIC DNA]</scope>
    <source>
        <strain evidence="5 6">KB5</strain>
    </source>
</reference>
<dbReference type="Proteomes" id="UP000077852">
    <property type="component" value="Unassembled WGS sequence"/>
</dbReference>
<feature type="transmembrane region" description="Helical" evidence="3">
    <location>
        <begin position="133"/>
        <end position="153"/>
    </location>
</feature>
<feature type="transmembrane region" description="Helical" evidence="3">
    <location>
        <begin position="7"/>
        <end position="25"/>
    </location>
</feature>
<feature type="transmembrane region" description="Helical" evidence="3">
    <location>
        <begin position="56"/>
        <end position="75"/>
    </location>
</feature>
<evidence type="ECO:0000259" key="4">
    <source>
        <dbReference type="PROSITE" id="PS50887"/>
    </source>
</evidence>
<feature type="transmembrane region" description="Helical" evidence="3">
    <location>
        <begin position="81"/>
        <end position="100"/>
    </location>
</feature>
<evidence type="ECO:0000256" key="2">
    <source>
        <dbReference type="ARBA" id="ARBA00034247"/>
    </source>
</evidence>
<dbReference type="SUPFAM" id="SSF55073">
    <property type="entry name" value="Nucleotide cyclase"/>
    <property type="match status" value="1"/>
</dbReference>
<dbReference type="GO" id="GO:0052621">
    <property type="term" value="F:diguanylate cyclase activity"/>
    <property type="evidence" value="ECO:0007669"/>
    <property type="project" value="UniProtKB-EC"/>
</dbReference>
<dbReference type="PROSITE" id="PS50887">
    <property type="entry name" value="GGDEF"/>
    <property type="match status" value="1"/>
</dbReference>
<dbReference type="InterPro" id="IPR029787">
    <property type="entry name" value="Nucleotide_cyclase"/>
</dbReference>
<dbReference type="CDD" id="cd01949">
    <property type="entry name" value="GGDEF"/>
    <property type="match status" value="1"/>
</dbReference>
<evidence type="ECO:0000313" key="5">
    <source>
        <dbReference type="EMBL" id="OAK61667.1"/>
    </source>
</evidence>
<dbReference type="Gene3D" id="3.30.70.270">
    <property type="match status" value="1"/>
</dbReference>